<keyword evidence="2 3" id="KW-0732">Signal</keyword>
<keyword evidence="5" id="KW-1185">Reference proteome</keyword>
<organism evidence="4 5">
    <name type="scientific">Candidatus Pseudothioglobus singularis PS1</name>
    <dbReference type="NCBI Taxonomy" id="1125411"/>
    <lineage>
        <taxon>Bacteria</taxon>
        <taxon>Pseudomonadati</taxon>
        <taxon>Pseudomonadota</taxon>
        <taxon>Gammaproteobacteria</taxon>
        <taxon>Candidatus Pseudothioglobaceae</taxon>
        <taxon>Candidatus Pseudothioglobus</taxon>
    </lineage>
</organism>
<dbReference type="AlphaFoldDB" id="A0A0M4M4B5"/>
<dbReference type="Proteomes" id="UP000068905">
    <property type="component" value="Chromosome"/>
</dbReference>
<dbReference type="RefSeq" id="WP_053820056.1">
    <property type="nucleotide sequence ID" value="NZ_CP006911.1"/>
</dbReference>
<feature type="signal peptide" evidence="3">
    <location>
        <begin position="1"/>
        <end position="18"/>
    </location>
</feature>
<sequence>MRVLVIFCLSALCFSSNAQSLKIGFIDTEQIVFNLSQYKQSIEEISREFDPKKQELLDLFRHIELLRINIESKNNTNTLGANEIELSKLRVLEENFETETKFWQQEINNKKINLLNKIETLVNKTINEFAIEEGYDLILYKDVAFVSNEVNITQKIIEKIEKLSP</sequence>
<accession>A0A0M4M4B5</accession>
<dbReference type="GO" id="GO:0050821">
    <property type="term" value="P:protein stabilization"/>
    <property type="evidence" value="ECO:0007669"/>
    <property type="project" value="TreeGrafter"/>
</dbReference>
<evidence type="ECO:0000256" key="3">
    <source>
        <dbReference type="SAM" id="SignalP"/>
    </source>
</evidence>
<dbReference type="InterPro" id="IPR024930">
    <property type="entry name" value="Skp_dom_sf"/>
</dbReference>
<dbReference type="GO" id="GO:0005829">
    <property type="term" value="C:cytosol"/>
    <property type="evidence" value="ECO:0007669"/>
    <property type="project" value="TreeGrafter"/>
</dbReference>
<dbReference type="InterPro" id="IPR005632">
    <property type="entry name" value="Chaperone_Skp"/>
</dbReference>
<dbReference type="GO" id="GO:0051082">
    <property type="term" value="F:unfolded protein binding"/>
    <property type="evidence" value="ECO:0007669"/>
    <property type="project" value="InterPro"/>
</dbReference>
<evidence type="ECO:0000313" key="4">
    <source>
        <dbReference type="EMBL" id="ALE02679.1"/>
    </source>
</evidence>
<evidence type="ECO:0000256" key="1">
    <source>
        <dbReference type="ARBA" id="ARBA00009091"/>
    </source>
</evidence>
<dbReference type="SMART" id="SM00935">
    <property type="entry name" value="OmpH"/>
    <property type="match status" value="1"/>
</dbReference>
<gene>
    <name evidence="4" type="ORF">W908_04220</name>
</gene>
<dbReference type="OrthoDB" id="5294628at2"/>
<evidence type="ECO:0000313" key="5">
    <source>
        <dbReference type="Proteomes" id="UP000068905"/>
    </source>
</evidence>
<dbReference type="PANTHER" id="PTHR35089:SF1">
    <property type="entry name" value="CHAPERONE PROTEIN SKP"/>
    <property type="match status" value="1"/>
</dbReference>
<evidence type="ECO:0008006" key="6">
    <source>
        <dbReference type="Google" id="ProtNLM"/>
    </source>
</evidence>
<dbReference type="STRING" id="1125411.W908_04220"/>
<protein>
    <recommendedName>
        <fullName evidence="6">Molecular chaperone Skp</fullName>
    </recommendedName>
</protein>
<dbReference type="PANTHER" id="PTHR35089">
    <property type="entry name" value="CHAPERONE PROTEIN SKP"/>
    <property type="match status" value="1"/>
</dbReference>
<dbReference type="Gene3D" id="3.30.910.20">
    <property type="entry name" value="Skp domain"/>
    <property type="match status" value="1"/>
</dbReference>
<feature type="chain" id="PRO_5005798374" description="Molecular chaperone Skp" evidence="3">
    <location>
        <begin position="19"/>
        <end position="165"/>
    </location>
</feature>
<dbReference type="SUPFAM" id="SSF111384">
    <property type="entry name" value="OmpH-like"/>
    <property type="match status" value="1"/>
</dbReference>
<name>A0A0M4M4B5_9GAMM</name>
<dbReference type="EMBL" id="CP006911">
    <property type="protein sequence ID" value="ALE02679.1"/>
    <property type="molecule type" value="Genomic_DNA"/>
</dbReference>
<evidence type="ECO:0000256" key="2">
    <source>
        <dbReference type="ARBA" id="ARBA00022729"/>
    </source>
</evidence>
<proteinExistence type="inferred from homology"/>
<reference evidence="4 5" key="1">
    <citation type="journal article" date="2015" name="Genome Announc.">
        <title>Genome Sequence of 'Candidatus Thioglobus singularis' Strain PS1, a Mixotroph from the SUP05 Clade of Marine Gammaproteobacteria.</title>
        <authorList>
            <person name="Marshall K.T."/>
            <person name="Morris R.M."/>
        </authorList>
    </citation>
    <scope>NUCLEOTIDE SEQUENCE [LARGE SCALE GENOMIC DNA]</scope>
    <source>
        <strain evidence="4 5">PS1</strain>
    </source>
</reference>
<dbReference type="Pfam" id="PF03938">
    <property type="entry name" value="OmpH"/>
    <property type="match status" value="1"/>
</dbReference>
<comment type="similarity">
    <text evidence="1">Belongs to the Skp family.</text>
</comment>
<dbReference type="KEGG" id="tsn:W908_04220"/>